<keyword evidence="2 7" id="KW-0223">Dioxygenase</keyword>
<dbReference type="InterPro" id="IPR004574">
    <property type="entry name" value="Alkb"/>
</dbReference>
<dbReference type="EMBL" id="NCKV01000002">
    <property type="protein sequence ID" value="RWS32029.1"/>
    <property type="molecule type" value="Genomic_DNA"/>
</dbReference>
<dbReference type="AlphaFoldDB" id="A0A443SWX9"/>
<dbReference type="VEuPathDB" id="VectorBase:LDEU000011"/>
<dbReference type="Pfam" id="PF13532">
    <property type="entry name" value="2OG-FeII_Oxy_2"/>
    <property type="match status" value="1"/>
</dbReference>
<dbReference type="Proteomes" id="UP000288716">
    <property type="component" value="Unassembled WGS sequence"/>
</dbReference>
<feature type="binding site" evidence="5">
    <location>
        <position position="191"/>
    </location>
    <ligand>
        <name>Fe cation</name>
        <dbReference type="ChEBI" id="CHEBI:24875"/>
        <note>catalytic</note>
    </ligand>
</feature>
<evidence type="ECO:0000256" key="4">
    <source>
        <dbReference type="ARBA" id="ARBA00023004"/>
    </source>
</evidence>
<dbReference type="GO" id="GO:0035513">
    <property type="term" value="P:oxidative RNA demethylation"/>
    <property type="evidence" value="ECO:0007669"/>
    <property type="project" value="TreeGrafter"/>
</dbReference>
<evidence type="ECO:0000256" key="1">
    <source>
        <dbReference type="ARBA" id="ARBA00022723"/>
    </source>
</evidence>
<gene>
    <name evidence="7" type="ORF">B4U80_01491</name>
</gene>
<dbReference type="GO" id="GO:0035515">
    <property type="term" value="F:oxidative RNA demethylase activity"/>
    <property type="evidence" value="ECO:0007669"/>
    <property type="project" value="TreeGrafter"/>
</dbReference>
<dbReference type="OrthoDB" id="6614653at2759"/>
<dbReference type="PANTHER" id="PTHR16557">
    <property type="entry name" value="ALKYLATED DNA REPAIR PROTEIN ALKB-RELATED"/>
    <property type="match status" value="1"/>
</dbReference>
<dbReference type="GO" id="GO:0008198">
    <property type="term" value="F:ferrous iron binding"/>
    <property type="evidence" value="ECO:0007669"/>
    <property type="project" value="TreeGrafter"/>
</dbReference>
<keyword evidence="4 5" id="KW-0408">Iron</keyword>
<keyword evidence="1 5" id="KW-0479">Metal-binding</keyword>
<name>A0A443SWX9_9ACAR</name>
<keyword evidence="3" id="KW-0560">Oxidoreductase</keyword>
<dbReference type="PANTHER" id="PTHR16557:SF2">
    <property type="entry name" value="NUCLEIC ACID DIOXYGENASE ALKBH1"/>
    <property type="match status" value="1"/>
</dbReference>
<comment type="caution">
    <text evidence="7">The sequence shown here is derived from an EMBL/GenBank/DDBJ whole genome shotgun (WGS) entry which is preliminary data.</text>
</comment>
<feature type="domain" description="Alpha-ketoglutarate-dependent dioxygenase AlkB-like" evidence="6">
    <location>
        <begin position="81"/>
        <end position="270"/>
    </location>
</feature>
<feature type="binding site" evidence="5">
    <location>
        <position position="189"/>
    </location>
    <ligand>
        <name>Fe cation</name>
        <dbReference type="ChEBI" id="CHEBI:24875"/>
        <note>catalytic</note>
    </ligand>
</feature>
<keyword evidence="8" id="KW-1185">Reference proteome</keyword>
<dbReference type="InterPro" id="IPR037151">
    <property type="entry name" value="AlkB-like_sf"/>
</dbReference>
<evidence type="ECO:0000256" key="5">
    <source>
        <dbReference type="PIRSR" id="PIRSR604574-2"/>
    </source>
</evidence>
<protein>
    <submittedName>
        <fullName evidence="7">Alpha-ketoglutarate-dependent dioxygenase abh1-like protein</fullName>
    </submittedName>
</protein>
<evidence type="ECO:0000259" key="6">
    <source>
        <dbReference type="Pfam" id="PF13532"/>
    </source>
</evidence>
<dbReference type="InterPro" id="IPR027450">
    <property type="entry name" value="AlkB-like"/>
</dbReference>
<evidence type="ECO:0000313" key="8">
    <source>
        <dbReference type="Proteomes" id="UP000288716"/>
    </source>
</evidence>
<proteinExistence type="predicted"/>
<evidence type="ECO:0000256" key="3">
    <source>
        <dbReference type="ARBA" id="ARBA00023002"/>
    </source>
</evidence>
<dbReference type="STRING" id="299467.A0A443SWX9"/>
<comment type="cofactor">
    <cofactor evidence="5">
        <name>Fe(2+)</name>
        <dbReference type="ChEBI" id="CHEBI:29033"/>
    </cofactor>
    <text evidence="5">Binds 1 Fe(2+) ion per subunit.</text>
</comment>
<feature type="binding site" evidence="5">
    <location>
        <position position="246"/>
    </location>
    <ligand>
        <name>Fe cation</name>
        <dbReference type="ChEBI" id="CHEBI:24875"/>
        <note>catalytic</note>
    </ligand>
</feature>
<sequence length="273" mass="31117">MIGNDTESDAFKLMFKKFKKYDESMANEVIDFDKANNYSFVKKLDLTSNAKDKHLHKSYLRSDFNNPEDWQIYTLDNIPKGLLVVRRIFTESAASKWFHKLLYSIPDEYANKVKSNVPLPTSDRETSNLRWVTFGYHHNWDTKVYSEKGEVPDDIAELCRCISSVLGLQFTAEAGIINYYTSKSTLSPHADVSEVNKKAPLFSLSLGSSAIFLVGGEQRCSSPISAMYLQNSDLLIMSEESRLSFHAIAKVLQNNNDSGRIITRINLNIRQVY</sequence>
<dbReference type="Gene3D" id="2.60.120.590">
    <property type="entry name" value="Alpha-ketoglutarate-dependent dioxygenase AlkB-like"/>
    <property type="match status" value="1"/>
</dbReference>
<dbReference type="GO" id="GO:0005634">
    <property type="term" value="C:nucleus"/>
    <property type="evidence" value="ECO:0007669"/>
    <property type="project" value="TreeGrafter"/>
</dbReference>
<reference evidence="7 8" key="1">
    <citation type="journal article" date="2018" name="Gigascience">
        <title>Genomes of trombidid mites reveal novel predicted allergens and laterally-transferred genes associated with secondary metabolism.</title>
        <authorList>
            <person name="Dong X."/>
            <person name="Chaisiri K."/>
            <person name="Xia D."/>
            <person name="Armstrong S.D."/>
            <person name="Fang Y."/>
            <person name="Donnelly M.J."/>
            <person name="Kadowaki T."/>
            <person name="McGarry J.W."/>
            <person name="Darby A.C."/>
            <person name="Makepeace B.L."/>
        </authorList>
    </citation>
    <scope>NUCLEOTIDE SEQUENCE [LARGE SCALE GENOMIC DNA]</scope>
    <source>
        <strain evidence="7">UoL-UT</strain>
    </source>
</reference>
<evidence type="ECO:0000256" key="2">
    <source>
        <dbReference type="ARBA" id="ARBA00022964"/>
    </source>
</evidence>
<evidence type="ECO:0000313" key="7">
    <source>
        <dbReference type="EMBL" id="RWS32029.1"/>
    </source>
</evidence>
<dbReference type="GO" id="GO:0035516">
    <property type="term" value="F:broad specificity oxidative DNA demethylase activity"/>
    <property type="evidence" value="ECO:0007669"/>
    <property type="project" value="TreeGrafter"/>
</dbReference>
<organism evidence="7 8">
    <name type="scientific">Leptotrombidium deliense</name>
    <dbReference type="NCBI Taxonomy" id="299467"/>
    <lineage>
        <taxon>Eukaryota</taxon>
        <taxon>Metazoa</taxon>
        <taxon>Ecdysozoa</taxon>
        <taxon>Arthropoda</taxon>
        <taxon>Chelicerata</taxon>
        <taxon>Arachnida</taxon>
        <taxon>Acari</taxon>
        <taxon>Acariformes</taxon>
        <taxon>Trombidiformes</taxon>
        <taxon>Prostigmata</taxon>
        <taxon>Anystina</taxon>
        <taxon>Parasitengona</taxon>
        <taxon>Trombiculoidea</taxon>
        <taxon>Trombiculidae</taxon>
        <taxon>Leptotrombidium</taxon>
    </lineage>
</organism>
<accession>A0A443SWX9</accession>
<dbReference type="GO" id="GO:0005737">
    <property type="term" value="C:cytoplasm"/>
    <property type="evidence" value="ECO:0007669"/>
    <property type="project" value="TreeGrafter"/>
</dbReference>
<dbReference type="SUPFAM" id="SSF51197">
    <property type="entry name" value="Clavaminate synthase-like"/>
    <property type="match status" value="1"/>
</dbReference>